<dbReference type="InterPro" id="IPR002376">
    <property type="entry name" value="Formyl_transf_N"/>
</dbReference>
<evidence type="ECO:0000313" key="3">
    <source>
        <dbReference type="EMBL" id="MCP2176423.1"/>
    </source>
</evidence>
<reference evidence="3 4" key="1">
    <citation type="submission" date="2022-06" db="EMBL/GenBank/DDBJ databases">
        <title>Genomic Encyclopedia of Archaeal and Bacterial Type Strains, Phase II (KMG-II): from individual species to whole genera.</title>
        <authorList>
            <person name="Goeker M."/>
        </authorList>
    </citation>
    <scope>NUCLEOTIDE SEQUENCE [LARGE SCALE GENOMIC DNA]</scope>
    <source>
        <strain evidence="3 4">DSM 44693</strain>
    </source>
</reference>
<dbReference type="PANTHER" id="PTHR11138">
    <property type="entry name" value="METHIONYL-TRNA FORMYLTRANSFERASE"/>
    <property type="match status" value="1"/>
</dbReference>
<dbReference type="Proteomes" id="UP001206895">
    <property type="component" value="Unassembled WGS sequence"/>
</dbReference>
<keyword evidence="4" id="KW-1185">Reference proteome</keyword>
<feature type="domain" description="Formyl transferase C-terminal" evidence="2">
    <location>
        <begin position="208"/>
        <end position="298"/>
    </location>
</feature>
<comment type="caution">
    <text evidence="3">The sequence shown here is derived from an EMBL/GenBank/DDBJ whole genome shotgun (WGS) entry which is preliminary data.</text>
</comment>
<dbReference type="Pfam" id="PF00551">
    <property type="entry name" value="Formyl_trans_N"/>
    <property type="match status" value="1"/>
</dbReference>
<feature type="domain" description="Formyl transferase N-terminal" evidence="1">
    <location>
        <begin position="4"/>
        <end position="180"/>
    </location>
</feature>
<name>A0ABT1HDU8_9NOCA</name>
<dbReference type="SUPFAM" id="SSF50486">
    <property type="entry name" value="FMT C-terminal domain-like"/>
    <property type="match status" value="1"/>
</dbReference>
<dbReference type="CDD" id="cd08369">
    <property type="entry name" value="FMT_core"/>
    <property type="match status" value="1"/>
</dbReference>
<dbReference type="InterPro" id="IPR005793">
    <property type="entry name" value="Formyl_trans_C"/>
</dbReference>
<dbReference type="InterPro" id="IPR036477">
    <property type="entry name" value="Formyl_transf_N_sf"/>
</dbReference>
<proteinExistence type="predicted"/>
<gene>
    <name evidence="3" type="ORF">LX13_002242</name>
</gene>
<dbReference type="Pfam" id="PF02911">
    <property type="entry name" value="Formyl_trans_C"/>
    <property type="match status" value="1"/>
</dbReference>
<dbReference type="EMBL" id="JAMTCJ010000002">
    <property type="protein sequence ID" value="MCP2176423.1"/>
    <property type="molecule type" value="Genomic_DNA"/>
</dbReference>
<sequence>MTVRVVMLGYQTWGHKTLEALVKSRHQVELVVTHPPSEHAYESIWADSVEDLARSEGIDVHLAKRPTDELIAAVRDIAPDVMVANNWRTWLPPELFTIPEHGTLNLHDSLLPEFTGFSPVIWALISGASQTGLTAHMMDDDLDTGGIITQRAVPITDTSTGTGLVQATIDLIPEVLVEALDAIEFGTAELTPQDLSRRTFFHKRADIDSLVDWTKPAGEIERFIRALQDPYPNAYTWFRGDRLRITAAHLSRSIYGGTPGRVFIAEDDGMVIVAGSEAYRGGSHGLVIDRLRTDDGVEHAALDYFTRGGGYLTNTPA</sequence>
<evidence type="ECO:0000259" key="1">
    <source>
        <dbReference type="Pfam" id="PF00551"/>
    </source>
</evidence>
<dbReference type="Gene3D" id="3.40.50.12230">
    <property type="match status" value="1"/>
</dbReference>
<organism evidence="3 4">
    <name type="scientific">Williamsia maris</name>
    <dbReference type="NCBI Taxonomy" id="72806"/>
    <lineage>
        <taxon>Bacteria</taxon>
        <taxon>Bacillati</taxon>
        <taxon>Actinomycetota</taxon>
        <taxon>Actinomycetes</taxon>
        <taxon>Mycobacteriales</taxon>
        <taxon>Nocardiaceae</taxon>
        <taxon>Williamsia</taxon>
    </lineage>
</organism>
<accession>A0ABT1HDU8</accession>
<dbReference type="PANTHER" id="PTHR11138:SF5">
    <property type="entry name" value="METHIONYL-TRNA FORMYLTRANSFERASE, MITOCHONDRIAL"/>
    <property type="match status" value="1"/>
</dbReference>
<evidence type="ECO:0000313" key="4">
    <source>
        <dbReference type="Proteomes" id="UP001206895"/>
    </source>
</evidence>
<dbReference type="InterPro" id="IPR011034">
    <property type="entry name" value="Formyl_transferase-like_C_sf"/>
</dbReference>
<protein>
    <submittedName>
        <fullName evidence="3">Methionyl-tRNA formyltransferase</fullName>
    </submittedName>
</protein>
<dbReference type="SUPFAM" id="SSF53328">
    <property type="entry name" value="Formyltransferase"/>
    <property type="match status" value="1"/>
</dbReference>
<evidence type="ECO:0000259" key="2">
    <source>
        <dbReference type="Pfam" id="PF02911"/>
    </source>
</evidence>